<name>A0A835GWS1_9MAGN</name>
<dbReference type="Pfam" id="PF02866">
    <property type="entry name" value="Ldh_1_C"/>
    <property type="match status" value="1"/>
</dbReference>
<evidence type="ECO:0000256" key="1">
    <source>
        <dbReference type="ARBA" id="ARBA00008824"/>
    </source>
</evidence>
<gene>
    <name evidence="6" type="ORF">IFM89_001031</name>
</gene>
<dbReference type="Proteomes" id="UP000631114">
    <property type="component" value="Unassembled WGS sequence"/>
</dbReference>
<dbReference type="AlphaFoldDB" id="A0A835GWS1"/>
<dbReference type="GO" id="GO:0030060">
    <property type="term" value="F:L-malate dehydrogenase (NAD+) activity"/>
    <property type="evidence" value="ECO:0007669"/>
    <property type="project" value="TreeGrafter"/>
</dbReference>
<dbReference type="PROSITE" id="PS00068">
    <property type="entry name" value="MDH"/>
    <property type="match status" value="1"/>
</dbReference>
<feature type="domain" description="Lactate/malate dehydrogenase C-terminal" evidence="5">
    <location>
        <begin position="37"/>
        <end position="144"/>
    </location>
</feature>
<comment type="subunit">
    <text evidence="2">Homodimer.</text>
</comment>
<dbReference type="SUPFAM" id="SSF56327">
    <property type="entry name" value="LDH C-terminal domain-like"/>
    <property type="match status" value="1"/>
</dbReference>
<dbReference type="InterPro" id="IPR022383">
    <property type="entry name" value="Lactate/malate_DH_C"/>
</dbReference>
<evidence type="ECO:0000259" key="5">
    <source>
        <dbReference type="Pfam" id="PF02866"/>
    </source>
</evidence>
<dbReference type="EMBL" id="JADFTS010000009">
    <property type="protein sequence ID" value="KAF9587307.1"/>
    <property type="molecule type" value="Genomic_DNA"/>
</dbReference>
<evidence type="ECO:0000313" key="7">
    <source>
        <dbReference type="Proteomes" id="UP000631114"/>
    </source>
</evidence>
<keyword evidence="3" id="KW-0560">Oxidoreductase</keyword>
<dbReference type="OrthoDB" id="1935377at2759"/>
<dbReference type="InterPro" id="IPR001252">
    <property type="entry name" value="Malate_DH_AS"/>
</dbReference>
<evidence type="ECO:0000313" key="6">
    <source>
        <dbReference type="EMBL" id="KAF9587307.1"/>
    </source>
</evidence>
<dbReference type="GO" id="GO:0006108">
    <property type="term" value="P:malate metabolic process"/>
    <property type="evidence" value="ECO:0007669"/>
    <property type="project" value="InterPro"/>
</dbReference>
<organism evidence="6 7">
    <name type="scientific">Coptis chinensis</name>
    <dbReference type="NCBI Taxonomy" id="261450"/>
    <lineage>
        <taxon>Eukaryota</taxon>
        <taxon>Viridiplantae</taxon>
        <taxon>Streptophyta</taxon>
        <taxon>Embryophyta</taxon>
        <taxon>Tracheophyta</taxon>
        <taxon>Spermatophyta</taxon>
        <taxon>Magnoliopsida</taxon>
        <taxon>Ranunculales</taxon>
        <taxon>Ranunculaceae</taxon>
        <taxon>Coptidoideae</taxon>
        <taxon>Coptis</taxon>
    </lineage>
</organism>
<sequence>MLLSTSSRTHNNSTLPIAAEILKQKGVYNPKKLFGVTTLDVVRANTFVAQKKKLRLIDVDVPVVGGHLWNYYSTFVVEDKTGTNFTGQEIEELGEDPKLIWDRSCRSKGVRVLATLSMAYAAARFVESSLRARMEITDVYECSFDRSSLPSAILCI</sequence>
<proteinExistence type="inferred from homology"/>
<comment type="similarity">
    <text evidence="1">Belongs to the LDH/MDH superfamily. MDH type 1 family.</text>
</comment>
<dbReference type="InterPro" id="IPR015955">
    <property type="entry name" value="Lactate_DH/Glyco_Ohase_4_C"/>
</dbReference>
<dbReference type="PANTHER" id="PTHR11540:SF16">
    <property type="entry name" value="MALATE DEHYDROGENASE, MITOCHONDRIAL"/>
    <property type="match status" value="1"/>
</dbReference>
<keyword evidence="4" id="KW-0520">NAD</keyword>
<reference evidence="6 7" key="1">
    <citation type="submission" date="2020-10" db="EMBL/GenBank/DDBJ databases">
        <title>The Coptis chinensis genome and diversification of protoberbering-type alkaloids.</title>
        <authorList>
            <person name="Wang B."/>
            <person name="Shu S."/>
            <person name="Song C."/>
            <person name="Liu Y."/>
        </authorList>
    </citation>
    <scope>NUCLEOTIDE SEQUENCE [LARGE SCALE GENOMIC DNA]</scope>
    <source>
        <strain evidence="6">HL-2020</strain>
        <tissue evidence="6">Leaf</tissue>
    </source>
</reference>
<dbReference type="Gene3D" id="3.90.110.10">
    <property type="entry name" value="Lactate dehydrogenase/glycoside hydrolase, family 4, C-terminal"/>
    <property type="match status" value="1"/>
</dbReference>
<accession>A0A835GWS1</accession>
<protein>
    <recommendedName>
        <fullName evidence="5">Lactate/malate dehydrogenase C-terminal domain-containing protein</fullName>
    </recommendedName>
</protein>
<dbReference type="GO" id="GO:0005739">
    <property type="term" value="C:mitochondrion"/>
    <property type="evidence" value="ECO:0007669"/>
    <property type="project" value="TreeGrafter"/>
</dbReference>
<comment type="caution">
    <text evidence="6">The sequence shown here is derived from an EMBL/GenBank/DDBJ whole genome shotgun (WGS) entry which is preliminary data.</text>
</comment>
<evidence type="ECO:0000256" key="2">
    <source>
        <dbReference type="ARBA" id="ARBA00011738"/>
    </source>
</evidence>
<dbReference type="PANTHER" id="PTHR11540">
    <property type="entry name" value="MALATE AND LACTATE DEHYDROGENASE"/>
    <property type="match status" value="1"/>
</dbReference>
<evidence type="ECO:0000256" key="4">
    <source>
        <dbReference type="ARBA" id="ARBA00023027"/>
    </source>
</evidence>
<evidence type="ECO:0000256" key="3">
    <source>
        <dbReference type="ARBA" id="ARBA00023002"/>
    </source>
</evidence>
<keyword evidence="7" id="KW-1185">Reference proteome</keyword>